<reference evidence="2 3" key="2">
    <citation type="submission" date="2020-03" db="EMBL/GenBank/DDBJ databases">
        <authorList>
            <person name="Ichikawa N."/>
            <person name="Kimura A."/>
            <person name="Kitahashi Y."/>
            <person name="Uohara A."/>
        </authorList>
    </citation>
    <scope>NUCLEOTIDE SEQUENCE [LARGE SCALE GENOMIC DNA]</scope>
    <source>
        <strain evidence="2 3">NBRC 107702</strain>
    </source>
</reference>
<dbReference type="InterPro" id="IPR001387">
    <property type="entry name" value="Cro/C1-type_HTH"/>
</dbReference>
<dbReference type="SUPFAM" id="SSF47413">
    <property type="entry name" value="lambda repressor-like DNA-binding domains"/>
    <property type="match status" value="1"/>
</dbReference>
<dbReference type="KEGG" id="pfla:Pflav_087470"/>
<keyword evidence="3" id="KW-1185">Reference proteome</keyword>
<organism evidence="2 3">
    <name type="scientific">Phytohabitans flavus</name>
    <dbReference type="NCBI Taxonomy" id="1076124"/>
    <lineage>
        <taxon>Bacteria</taxon>
        <taxon>Bacillati</taxon>
        <taxon>Actinomycetota</taxon>
        <taxon>Actinomycetes</taxon>
        <taxon>Micromonosporales</taxon>
        <taxon>Micromonosporaceae</taxon>
    </lineage>
</organism>
<dbReference type="SMART" id="SM00530">
    <property type="entry name" value="HTH_XRE"/>
    <property type="match status" value="1"/>
</dbReference>
<dbReference type="AlphaFoldDB" id="A0A6F8Y8E6"/>
<dbReference type="RefSeq" id="WP_173041898.1">
    <property type="nucleotide sequence ID" value="NZ_AP022870.1"/>
</dbReference>
<dbReference type="Gene3D" id="1.10.260.40">
    <property type="entry name" value="lambda repressor-like DNA-binding domains"/>
    <property type="match status" value="1"/>
</dbReference>
<protein>
    <submittedName>
        <fullName evidence="2">Transcriptional regulator</fullName>
    </submittedName>
</protein>
<accession>A0A6F8Y8E6</accession>
<evidence type="ECO:0000313" key="2">
    <source>
        <dbReference type="EMBL" id="BCB82337.1"/>
    </source>
</evidence>
<feature type="domain" description="HTH cro/C1-type" evidence="1">
    <location>
        <begin position="28"/>
        <end position="82"/>
    </location>
</feature>
<dbReference type="Pfam" id="PF13560">
    <property type="entry name" value="HTH_31"/>
    <property type="match status" value="1"/>
</dbReference>
<dbReference type="GO" id="GO:0003677">
    <property type="term" value="F:DNA binding"/>
    <property type="evidence" value="ECO:0007669"/>
    <property type="project" value="InterPro"/>
</dbReference>
<name>A0A6F8Y8E6_9ACTN</name>
<dbReference type="Proteomes" id="UP000502508">
    <property type="component" value="Chromosome"/>
</dbReference>
<dbReference type="InterPro" id="IPR010982">
    <property type="entry name" value="Lambda_DNA-bd_dom_sf"/>
</dbReference>
<dbReference type="CDD" id="cd00093">
    <property type="entry name" value="HTH_XRE"/>
    <property type="match status" value="1"/>
</dbReference>
<reference evidence="2 3" key="1">
    <citation type="submission" date="2020-03" db="EMBL/GenBank/DDBJ databases">
        <title>Whole genome shotgun sequence of Phytohabitans flavus NBRC 107702.</title>
        <authorList>
            <person name="Komaki H."/>
            <person name="Tamura T."/>
        </authorList>
    </citation>
    <scope>NUCLEOTIDE SEQUENCE [LARGE SCALE GENOMIC DNA]</scope>
    <source>
        <strain evidence="2 3">NBRC 107702</strain>
    </source>
</reference>
<dbReference type="InterPro" id="IPR043917">
    <property type="entry name" value="DUF5753"/>
</dbReference>
<dbReference type="PROSITE" id="PS50943">
    <property type="entry name" value="HTH_CROC1"/>
    <property type="match status" value="1"/>
</dbReference>
<proteinExistence type="predicted"/>
<gene>
    <name evidence="2" type="ORF">Pflav_087470</name>
</gene>
<evidence type="ECO:0000313" key="3">
    <source>
        <dbReference type="Proteomes" id="UP000502508"/>
    </source>
</evidence>
<dbReference type="Pfam" id="PF19054">
    <property type="entry name" value="DUF5753"/>
    <property type="match status" value="1"/>
</dbReference>
<evidence type="ECO:0000259" key="1">
    <source>
        <dbReference type="PROSITE" id="PS50943"/>
    </source>
</evidence>
<dbReference type="EMBL" id="AP022870">
    <property type="protein sequence ID" value="BCB82337.1"/>
    <property type="molecule type" value="Genomic_DNA"/>
</dbReference>
<sequence>MAGEHLTGWIMTSPEPPAVARRRVRLALRAAREARGFTQQHVADELDWSLSKVNRIEKGDVTVSKTDLLALLELFGVDDDELIDDLVRAARSSRQRGWWDEPRFREHLTPPMLQLLQFETEATAIRVFQPTLVTGPFQTRAYAQAVLDFWQPELSSVVREARLETRLMRGEQLLSRADPPDIYFIFDESLLHRPVGGVPVMAEQLRHLLLIMERPTVHVRVVPSAAGALVAMLGPFLICDFGEEENAVLYRESLLLDEVVHSAETIGRHRRYFEHLWQESLSETESVRLIEARADHMYSRMRRDTSG</sequence>